<evidence type="ECO:0000313" key="3">
    <source>
        <dbReference type="WBParaSite" id="maker-uti_cns_0008138-snap-gene-0.7-mRNA-1"/>
    </source>
</evidence>
<accession>A0A1I8HUF6</accession>
<proteinExistence type="predicted"/>
<dbReference type="WBParaSite" id="maker-uti_cns_0008876-snap-gene-0.8-mRNA-1">
    <property type="protein sequence ID" value="maker-uti_cns_0008876-snap-gene-0.8-mRNA-1"/>
    <property type="gene ID" value="maker-uti_cns_0008876-snap-gene-0.8"/>
</dbReference>
<keyword evidence="1" id="KW-1133">Transmembrane helix</keyword>
<evidence type="ECO:0000313" key="4">
    <source>
        <dbReference type="WBParaSite" id="maker-uti_cns_0008876-snap-gene-0.8-mRNA-1"/>
    </source>
</evidence>
<reference evidence="3 4" key="1">
    <citation type="submission" date="2016-11" db="UniProtKB">
        <authorList>
            <consortium name="WormBaseParasite"/>
        </authorList>
    </citation>
    <scope>IDENTIFICATION</scope>
</reference>
<evidence type="ECO:0000256" key="1">
    <source>
        <dbReference type="SAM" id="Phobius"/>
    </source>
</evidence>
<name>A0A1I8HUF6_9PLAT</name>
<organism evidence="2 3">
    <name type="scientific">Macrostomum lignano</name>
    <dbReference type="NCBI Taxonomy" id="282301"/>
    <lineage>
        <taxon>Eukaryota</taxon>
        <taxon>Metazoa</taxon>
        <taxon>Spiralia</taxon>
        <taxon>Lophotrochozoa</taxon>
        <taxon>Platyhelminthes</taxon>
        <taxon>Rhabditophora</taxon>
        <taxon>Macrostomorpha</taxon>
        <taxon>Macrostomida</taxon>
        <taxon>Macrostomidae</taxon>
        <taxon>Macrostomum</taxon>
    </lineage>
</organism>
<dbReference type="WBParaSite" id="maker-uti_cns_0011161-snap-gene-0.5-mRNA-1">
    <property type="protein sequence ID" value="maker-uti_cns_0011161-snap-gene-0.5-mRNA-1"/>
    <property type="gene ID" value="maker-uti_cns_0011161-snap-gene-0.5"/>
</dbReference>
<feature type="transmembrane region" description="Helical" evidence="1">
    <location>
        <begin position="107"/>
        <end position="125"/>
    </location>
</feature>
<sequence>ASCEAVWCKLDMLSILTPDEWHEMFQELVTNEDNYPKGTTVDQSAEKLDECDCDRMATIGSTTAATPILVIVVVSCAAMASVLSVTLLALATLLGCSTNSDDSDDRILVLLPPGRCASLSLLYHLPGLRRQLQQNYPRANIIFRRRPTSSLATRLVANANNKVFFLLLGEEVEAWIVRLTEVEANRFRLLRIGR</sequence>
<keyword evidence="2" id="KW-1185">Reference proteome</keyword>
<evidence type="ECO:0000313" key="2">
    <source>
        <dbReference type="Proteomes" id="UP000095280"/>
    </source>
</evidence>
<dbReference type="AlphaFoldDB" id="A0A1I8HUF6"/>
<dbReference type="Proteomes" id="UP000095280">
    <property type="component" value="Unplaced"/>
</dbReference>
<protein>
    <submittedName>
        <fullName evidence="3 4">WSC domain-containing protein</fullName>
    </submittedName>
</protein>
<feature type="transmembrane region" description="Helical" evidence="1">
    <location>
        <begin position="68"/>
        <end position="95"/>
    </location>
</feature>
<keyword evidence="1" id="KW-0812">Transmembrane</keyword>
<keyword evidence="1" id="KW-0472">Membrane</keyword>
<dbReference type="WBParaSite" id="maker-uti_cns_0008138-snap-gene-0.7-mRNA-1">
    <property type="protein sequence ID" value="maker-uti_cns_0008138-snap-gene-0.7-mRNA-1"/>
    <property type="gene ID" value="maker-uti_cns_0008138-snap-gene-0.7"/>
</dbReference>